<keyword evidence="5" id="KW-1133">Transmembrane helix</keyword>
<reference evidence="7 8" key="1">
    <citation type="journal article" date="2016" name="Int. J. Syst. Evol. Microbiol.">
        <title>Descriptions of Anaerotaenia torta gen. nov., sp. nov. and Anaerocolumna cellulosilytica gen. nov., sp. nov. isolated from a methanogenic reactor of cattle waste.</title>
        <authorList>
            <person name="Uek A."/>
            <person name="Ohtaki Y."/>
            <person name="Kaku N."/>
            <person name="Ueki K."/>
        </authorList>
    </citation>
    <scope>NUCLEOTIDE SEQUENCE [LARGE SCALE GENOMIC DNA]</scope>
    <source>
        <strain evidence="7 8">SN021</strain>
    </source>
</reference>
<dbReference type="Proteomes" id="UP000515561">
    <property type="component" value="Chromosome"/>
</dbReference>
<dbReference type="GO" id="GO:0006605">
    <property type="term" value="P:protein targeting"/>
    <property type="evidence" value="ECO:0007669"/>
    <property type="project" value="InterPro"/>
</dbReference>
<dbReference type="AlphaFoldDB" id="A0A6S6R6W0"/>
<evidence type="ECO:0000256" key="5">
    <source>
        <dbReference type="ARBA" id="ARBA00022989"/>
    </source>
</evidence>
<name>A0A6S6R6W0_9FIRM</name>
<evidence type="ECO:0000313" key="8">
    <source>
        <dbReference type="Proteomes" id="UP000515561"/>
    </source>
</evidence>
<evidence type="ECO:0000256" key="2">
    <source>
        <dbReference type="ARBA" id="ARBA00009772"/>
    </source>
</evidence>
<keyword evidence="6" id="KW-0472">Membrane</keyword>
<dbReference type="PANTHER" id="PTHR30065">
    <property type="entry name" value="FLAGELLAR BIOSYNTHETIC PROTEIN FLIR"/>
    <property type="match status" value="1"/>
</dbReference>
<evidence type="ECO:0000313" key="7">
    <source>
        <dbReference type="EMBL" id="BCJ95230.1"/>
    </source>
</evidence>
<sequence length="210" mass="23438">MAIIVFQVIPAEISYDGVIGFAALIIKEAMVGFIVGFFANVSYYILNFAGQMIDMEIGFSMVNQLDPVSNIQTTITGNYYSYIVMLIMLATNLHHYIIRALVDTYKVIPVGKAVINPNMHVLMINFMKEYFIIGFRIVLPVFAGILIVNAILAILAKIAPQLNMFVIGLQLKVMVGLFILFLLVLFTPNVSRFISDQIMEMIKASIKALS</sequence>
<dbReference type="GO" id="GO:0005886">
    <property type="term" value="C:plasma membrane"/>
    <property type="evidence" value="ECO:0007669"/>
    <property type="project" value="UniProtKB-SubCell"/>
</dbReference>
<protein>
    <submittedName>
        <fullName evidence="7">Uncharacterized protein</fullName>
    </submittedName>
</protein>
<keyword evidence="3" id="KW-1003">Cell membrane</keyword>
<keyword evidence="8" id="KW-1185">Reference proteome</keyword>
<organism evidence="7 8">
    <name type="scientific">Anaerocolumna cellulosilytica</name>
    <dbReference type="NCBI Taxonomy" id="433286"/>
    <lineage>
        <taxon>Bacteria</taxon>
        <taxon>Bacillati</taxon>
        <taxon>Bacillota</taxon>
        <taxon>Clostridia</taxon>
        <taxon>Lachnospirales</taxon>
        <taxon>Lachnospiraceae</taxon>
        <taxon>Anaerocolumna</taxon>
    </lineage>
</organism>
<dbReference type="PANTHER" id="PTHR30065:SF1">
    <property type="entry name" value="SURFACE PRESENTATION OF ANTIGENS PROTEIN SPAR"/>
    <property type="match status" value="1"/>
</dbReference>
<gene>
    <name evidence="7" type="ORF">acsn021_27990</name>
</gene>
<dbReference type="EMBL" id="AP023367">
    <property type="protein sequence ID" value="BCJ95230.1"/>
    <property type="molecule type" value="Genomic_DNA"/>
</dbReference>
<accession>A0A6S6R6W0</accession>
<keyword evidence="4" id="KW-0812">Transmembrane</keyword>
<comment type="subcellular location">
    <subcellularLocation>
        <location evidence="1">Cell membrane</location>
        <topology evidence="1">Multi-pass membrane protein</topology>
    </subcellularLocation>
</comment>
<evidence type="ECO:0000256" key="1">
    <source>
        <dbReference type="ARBA" id="ARBA00004651"/>
    </source>
</evidence>
<evidence type="ECO:0000256" key="3">
    <source>
        <dbReference type="ARBA" id="ARBA00022475"/>
    </source>
</evidence>
<dbReference type="PRINTS" id="PR00953">
    <property type="entry name" value="TYPE3IMRPROT"/>
</dbReference>
<dbReference type="Pfam" id="PF01311">
    <property type="entry name" value="Bac_export_1"/>
    <property type="match status" value="1"/>
</dbReference>
<dbReference type="InterPro" id="IPR002010">
    <property type="entry name" value="T3SS_IM_R"/>
</dbReference>
<evidence type="ECO:0000256" key="4">
    <source>
        <dbReference type="ARBA" id="ARBA00022692"/>
    </source>
</evidence>
<dbReference type="KEGG" id="acel:acsn021_27990"/>
<proteinExistence type="inferred from homology"/>
<evidence type="ECO:0000256" key="6">
    <source>
        <dbReference type="ARBA" id="ARBA00023136"/>
    </source>
</evidence>
<comment type="similarity">
    <text evidence="2">Belongs to the FliR/MopE/SpaR family.</text>
</comment>